<reference evidence="2 3" key="1">
    <citation type="submission" date="2023-07" db="EMBL/GenBank/DDBJ databases">
        <title>Comparative genomics of wheat-associated soil bacteria to identify genetic determinants of phenazine resistance.</title>
        <authorList>
            <person name="Mouncey N."/>
        </authorList>
    </citation>
    <scope>NUCLEOTIDE SEQUENCE [LARGE SCALE GENOMIC DNA]</scope>
    <source>
        <strain evidence="2 3">B2I6</strain>
    </source>
</reference>
<dbReference type="RefSeq" id="WP_307160593.1">
    <property type="nucleotide sequence ID" value="NZ_JAUSWV010000001.1"/>
</dbReference>
<name>A0ABU0NGG3_STRRH</name>
<gene>
    <name evidence="2" type="ORF">QF030_000031</name>
</gene>
<comment type="caution">
    <text evidence="2">The sequence shown here is derived from an EMBL/GenBank/DDBJ whole genome shotgun (WGS) entry which is preliminary data.</text>
</comment>
<organism evidence="2 3">
    <name type="scientific">Streptomyces rishiriensis</name>
    <dbReference type="NCBI Taxonomy" id="68264"/>
    <lineage>
        <taxon>Bacteria</taxon>
        <taxon>Bacillati</taxon>
        <taxon>Actinomycetota</taxon>
        <taxon>Actinomycetes</taxon>
        <taxon>Kitasatosporales</taxon>
        <taxon>Streptomycetaceae</taxon>
        <taxon>Streptomyces</taxon>
    </lineage>
</organism>
<sequence>MTRQSTTGPLAIGALRTRTRLTALTAVLCASAALAGCSSGNDTTTAESTAPTLTASAAPLSTAPADPEAAAKKTALEVYCLRHSRQIPSPSRTAVWAHTVQAPRVVCR</sequence>
<evidence type="ECO:0000313" key="3">
    <source>
        <dbReference type="Proteomes" id="UP001230654"/>
    </source>
</evidence>
<accession>A0ABU0NGG3</accession>
<proteinExistence type="predicted"/>
<evidence type="ECO:0000313" key="2">
    <source>
        <dbReference type="EMBL" id="MDQ0577853.1"/>
    </source>
</evidence>
<keyword evidence="2" id="KW-0449">Lipoprotein</keyword>
<feature type="signal peptide" evidence="1">
    <location>
        <begin position="1"/>
        <end position="35"/>
    </location>
</feature>
<keyword evidence="3" id="KW-1185">Reference proteome</keyword>
<keyword evidence="1" id="KW-0732">Signal</keyword>
<feature type="chain" id="PRO_5045802909" evidence="1">
    <location>
        <begin position="36"/>
        <end position="108"/>
    </location>
</feature>
<dbReference type="Proteomes" id="UP001230654">
    <property type="component" value="Unassembled WGS sequence"/>
</dbReference>
<evidence type="ECO:0000256" key="1">
    <source>
        <dbReference type="SAM" id="SignalP"/>
    </source>
</evidence>
<dbReference type="EMBL" id="JAUSWV010000001">
    <property type="protein sequence ID" value="MDQ0577853.1"/>
    <property type="molecule type" value="Genomic_DNA"/>
</dbReference>
<protein>
    <submittedName>
        <fullName evidence="2">Outer membrane murein-binding lipoprotein Lpp</fullName>
    </submittedName>
</protein>